<organism evidence="1 2">
    <name type="scientific">Parelaphostrongylus tenuis</name>
    <name type="common">Meningeal worm</name>
    <dbReference type="NCBI Taxonomy" id="148309"/>
    <lineage>
        <taxon>Eukaryota</taxon>
        <taxon>Metazoa</taxon>
        <taxon>Ecdysozoa</taxon>
        <taxon>Nematoda</taxon>
        <taxon>Chromadorea</taxon>
        <taxon>Rhabditida</taxon>
        <taxon>Rhabditina</taxon>
        <taxon>Rhabditomorpha</taxon>
        <taxon>Strongyloidea</taxon>
        <taxon>Metastrongylidae</taxon>
        <taxon>Parelaphostrongylus</taxon>
    </lineage>
</organism>
<proteinExistence type="predicted"/>
<sequence>MLRIMRRNIPRKPIVAGNESVVNYANKRMTVVELHKTRMKFAEFVGFDWTRQAIICRAVKLFREMGVTEDRLRKDPTTSQTLENM</sequence>
<dbReference type="AlphaFoldDB" id="A0AAD5QRZ3"/>
<protein>
    <submittedName>
        <fullName evidence="1">Uncharacterized protein</fullName>
    </submittedName>
</protein>
<evidence type="ECO:0000313" key="2">
    <source>
        <dbReference type="Proteomes" id="UP001196413"/>
    </source>
</evidence>
<evidence type="ECO:0000313" key="1">
    <source>
        <dbReference type="EMBL" id="KAJ1359409.1"/>
    </source>
</evidence>
<reference evidence="1" key="1">
    <citation type="submission" date="2021-06" db="EMBL/GenBank/DDBJ databases">
        <title>Parelaphostrongylus tenuis whole genome reference sequence.</title>
        <authorList>
            <person name="Garwood T.J."/>
            <person name="Larsen P.A."/>
            <person name="Fountain-Jones N.M."/>
            <person name="Garbe J.R."/>
            <person name="Macchietto M.G."/>
            <person name="Kania S.A."/>
            <person name="Gerhold R.W."/>
            <person name="Richards J.E."/>
            <person name="Wolf T.M."/>
        </authorList>
    </citation>
    <scope>NUCLEOTIDE SEQUENCE</scope>
    <source>
        <strain evidence="1">MNPRO001-30</strain>
        <tissue evidence="1">Meninges</tissue>
    </source>
</reference>
<name>A0AAD5QRZ3_PARTN</name>
<accession>A0AAD5QRZ3</accession>
<dbReference type="EMBL" id="JAHQIW010003608">
    <property type="protein sequence ID" value="KAJ1359409.1"/>
    <property type="molecule type" value="Genomic_DNA"/>
</dbReference>
<keyword evidence="2" id="KW-1185">Reference proteome</keyword>
<comment type="caution">
    <text evidence="1">The sequence shown here is derived from an EMBL/GenBank/DDBJ whole genome shotgun (WGS) entry which is preliminary data.</text>
</comment>
<gene>
    <name evidence="1" type="ORF">KIN20_018126</name>
</gene>
<dbReference type="Proteomes" id="UP001196413">
    <property type="component" value="Unassembled WGS sequence"/>
</dbReference>